<sequence>MTEAIKLERVASRRYWLERCFSSRLEICGKSADAFITSSAGFESSVYSFLCVPLSWGVKIKRKLKSVAPFLGRFRPLVGQCCHQCTPESLGLKLLRNTPPLGFQNLTCVNETHTGYRGWLVRRVCCLLFVWGCEVHPSPAGDRRRRVHGSERVRKALVTACSPAETKAMELVTPEVRGYLDRLLALTQTFISPCLLRLVGWMLLKVFSLMFCSVQVNLNQLAALHRATQLKSPLVYVCVQQSSIDHILICLTLFCHNLRVPYTIYPAYVRQTWLRSILQKLGVVLLPEGSGSERDAEMDSLYSPVMTSFIAELLREGAALNVGICASGGHGGQWLARVHQAISDGLVPDVSVVPVGISYDSLPRYFTHPQAGVMSAVRFAISLLKGDHRGSVRIHFAQAFSLKEMCESGKCRVDGGRPLQDLLLTAILHDRSLQSLCSCILSAAFHSSSILSYLPPQHLSAHMVKDETAQAFHFKPFILPASFIEDFLISHEGPRSAEPPYLTCQIVNTEKQDKQQKEQTVTERMDSIFSQKDVSWLLPPAVMPELSPADRQQTIALTLHLMYSSTASMAVMSTSLVSCLLLHKHRKGVRVSVLCRDVCWLLEEVLFRNTDVGYGGSLVGLVHHALSLLRPYLLLAAAPPTGEPIIAPRPDPDSLLILSQHCDLLIHVFIHEAVGAMLSEVVGCGGGGDLEFDVVLGQEELTEKSLQLTHLLSPGFIPPCQTAHGFALDVVDSMVRCGVLVMEEVQKDTPVCDFMKRQGVLSWAVSDNPDQSSDSDCEEPDARSYKLSQPSQCPELLFFLCSLLSVRLRALCWALESLHYLPSPITESSSIDLVRMVLRTFIDLGVLIEDRQRDNMYLDISPLISQCAYKERLLQFFKQFMYN</sequence>
<dbReference type="InterPro" id="IPR022284">
    <property type="entry name" value="GPAT/DHAPAT"/>
</dbReference>
<dbReference type="Proteomes" id="UP000830375">
    <property type="component" value="Unassembled WGS sequence"/>
</dbReference>
<keyword evidence="4" id="KW-1185">Reference proteome</keyword>
<accession>A0ABQ8MEY7</accession>
<dbReference type="PANTHER" id="PTHR12563:SF15">
    <property type="entry name" value="GLYCEROL-3-PHOSPHATE ACYLTRANSFERASE 2, MITOCHONDRIAL"/>
    <property type="match status" value="1"/>
</dbReference>
<gene>
    <name evidence="3" type="ORF">H4Q32_007059</name>
</gene>
<feature type="domain" description="GPAT/DHAPAT C-terminal" evidence="2">
    <location>
        <begin position="544"/>
        <end position="844"/>
    </location>
</feature>
<dbReference type="EMBL" id="JACTAM010000008">
    <property type="protein sequence ID" value="KAI2661460.1"/>
    <property type="molecule type" value="Genomic_DNA"/>
</dbReference>
<dbReference type="InterPro" id="IPR045520">
    <property type="entry name" value="GPAT/DHAPAT_C"/>
</dbReference>
<evidence type="ECO:0000256" key="1">
    <source>
        <dbReference type="SAM" id="MobiDB-lite"/>
    </source>
</evidence>
<proteinExistence type="predicted"/>
<dbReference type="Pfam" id="PF19277">
    <property type="entry name" value="GPAT_C"/>
    <property type="match status" value="1"/>
</dbReference>
<evidence type="ECO:0000313" key="4">
    <source>
        <dbReference type="Proteomes" id="UP000830375"/>
    </source>
</evidence>
<keyword evidence="3" id="KW-0012">Acyltransferase</keyword>
<name>A0ABQ8MEY7_LABRO</name>
<dbReference type="PANTHER" id="PTHR12563">
    <property type="entry name" value="GLYCEROL-3-PHOSPHATE ACYLTRANSFERASE"/>
    <property type="match status" value="1"/>
</dbReference>
<organism evidence="3 4">
    <name type="scientific">Labeo rohita</name>
    <name type="common">Indian major carp</name>
    <name type="synonym">Cyprinus rohita</name>
    <dbReference type="NCBI Taxonomy" id="84645"/>
    <lineage>
        <taxon>Eukaryota</taxon>
        <taxon>Metazoa</taxon>
        <taxon>Chordata</taxon>
        <taxon>Craniata</taxon>
        <taxon>Vertebrata</taxon>
        <taxon>Euteleostomi</taxon>
        <taxon>Actinopterygii</taxon>
        <taxon>Neopterygii</taxon>
        <taxon>Teleostei</taxon>
        <taxon>Ostariophysi</taxon>
        <taxon>Cypriniformes</taxon>
        <taxon>Cyprinidae</taxon>
        <taxon>Labeoninae</taxon>
        <taxon>Labeonini</taxon>
        <taxon>Labeo</taxon>
    </lineage>
</organism>
<evidence type="ECO:0000259" key="2">
    <source>
        <dbReference type="Pfam" id="PF19277"/>
    </source>
</evidence>
<feature type="region of interest" description="Disordered" evidence="1">
    <location>
        <begin position="765"/>
        <end position="784"/>
    </location>
</feature>
<keyword evidence="3" id="KW-0808">Transferase</keyword>
<dbReference type="GO" id="GO:0016746">
    <property type="term" value="F:acyltransferase activity"/>
    <property type="evidence" value="ECO:0007669"/>
    <property type="project" value="UniProtKB-KW"/>
</dbReference>
<protein>
    <submittedName>
        <fullName evidence="3">Glycerol-3-phosphate acyltransferase 1, mitochondrial</fullName>
    </submittedName>
</protein>
<reference evidence="3 4" key="1">
    <citation type="submission" date="2022-01" db="EMBL/GenBank/DDBJ databases">
        <title>A high-quality chromosome-level genome assembly of rohu carp, Labeo rohita.</title>
        <authorList>
            <person name="Arick M.A. II"/>
            <person name="Hsu C.-Y."/>
            <person name="Magbanua Z."/>
            <person name="Pechanova O."/>
            <person name="Grover C."/>
            <person name="Miller E."/>
            <person name="Thrash A."/>
            <person name="Ezzel L."/>
            <person name="Alam S."/>
            <person name="Benzie J."/>
            <person name="Hamilton M."/>
            <person name="Karsi A."/>
            <person name="Lawrence M.L."/>
            <person name="Peterson D.G."/>
        </authorList>
    </citation>
    <scope>NUCLEOTIDE SEQUENCE [LARGE SCALE GENOMIC DNA]</scope>
    <source>
        <strain evidence="4">BAU-BD-2019</strain>
        <tissue evidence="3">Blood</tissue>
    </source>
</reference>
<comment type="caution">
    <text evidence="3">The sequence shown here is derived from an EMBL/GenBank/DDBJ whole genome shotgun (WGS) entry which is preliminary data.</text>
</comment>
<evidence type="ECO:0000313" key="3">
    <source>
        <dbReference type="EMBL" id="KAI2661460.1"/>
    </source>
</evidence>